<name>A0A5D4JGU2_9ACTN</name>
<organism evidence="3 4">
    <name type="scientific">Streptomyces parvus</name>
    <dbReference type="NCBI Taxonomy" id="66428"/>
    <lineage>
        <taxon>Bacteria</taxon>
        <taxon>Bacillati</taxon>
        <taxon>Actinomycetota</taxon>
        <taxon>Actinomycetes</taxon>
        <taxon>Kitasatosporales</taxon>
        <taxon>Streptomycetaceae</taxon>
        <taxon>Streptomyces</taxon>
    </lineage>
</organism>
<dbReference type="Pfam" id="PF13581">
    <property type="entry name" value="HATPase_c_2"/>
    <property type="match status" value="1"/>
</dbReference>
<dbReference type="InterPro" id="IPR050267">
    <property type="entry name" value="Anti-sigma-factor_SerPK"/>
</dbReference>
<keyword evidence="3" id="KW-0547">Nucleotide-binding</keyword>
<keyword evidence="4" id="KW-1185">Reference proteome</keyword>
<keyword evidence="1" id="KW-0418">Kinase</keyword>
<dbReference type="AlphaFoldDB" id="A0A5D4JGU2"/>
<accession>A0A5D4JGU2</accession>
<evidence type="ECO:0000313" key="3">
    <source>
        <dbReference type="EMBL" id="TYR63505.1"/>
    </source>
</evidence>
<dbReference type="Gene3D" id="3.30.565.10">
    <property type="entry name" value="Histidine kinase-like ATPase, C-terminal domain"/>
    <property type="match status" value="1"/>
</dbReference>
<dbReference type="SUPFAM" id="SSF55874">
    <property type="entry name" value="ATPase domain of HSP90 chaperone/DNA topoisomerase II/histidine kinase"/>
    <property type="match status" value="1"/>
</dbReference>
<keyword evidence="1" id="KW-0723">Serine/threonine-protein kinase</keyword>
<keyword evidence="3" id="KW-0067">ATP-binding</keyword>
<evidence type="ECO:0000313" key="4">
    <source>
        <dbReference type="Proteomes" id="UP000323242"/>
    </source>
</evidence>
<gene>
    <name evidence="3" type="ORF">FY004_16535</name>
</gene>
<feature type="domain" description="Histidine kinase/HSP90-like ATPase" evidence="2">
    <location>
        <begin position="14"/>
        <end position="124"/>
    </location>
</feature>
<dbReference type="GO" id="GO:0004674">
    <property type="term" value="F:protein serine/threonine kinase activity"/>
    <property type="evidence" value="ECO:0007669"/>
    <property type="project" value="UniProtKB-KW"/>
</dbReference>
<dbReference type="InterPro" id="IPR036890">
    <property type="entry name" value="HATPase_C_sf"/>
</dbReference>
<comment type="caution">
    <text evidence="3">The sequence shown here is derived from an EMBL/GenBank/DDBJ whole genome shotgun (WGS) entry which is preliminary data.</text>
</comment>
<reference evidence="3 4" key="1">
    <citation type="submission" date="2019-08" db="EMBL/GenBank/DDBJ databases">
        <title>Draft genome for granaticin producer strain Streptomyces parvus C05.</title>
        <authorList>
            <person name="Gonzalez-Pimentel J.L."/>
        </authorList>
    </citation>
    <scope>NUCLEOTIDE SEQUENCE [LARGE SCALE GENOMIC DNA]</scope>
    <source>
        <strain evidence="3 4">C05</strain>
    </source>
</reference>
<dbReference type="CDD" id="cd16936">
    <property type="entry name" value="HATPase_RsbW-like"/>
    <property type="match status" value="1"/>
</dbReference>
<dbReference type="EMBL" id="VSZQ01000079">
    <property type="protein sequence ID" value="TYR63505.1"/>
    <property type="molecule type" value="Genomic_DNA"/>
</dbReference>
<keyword evidence="1" id="KW-0808">Transferase</keyword>
<evidence type="ECO:0000259" key="2">
    <source>
        <dbReference type="Pfam" id="PF13581"/>
    </source>
</evidence>
<protein>
    <submittedName>
        <fullName evidence="3">ATP-binding protein</fullName>
    </submittedName>
</protein>
<dbReference type="RefSeq" id="WP_148902978.1">
    <property type="nucleotide sequence ID" value="NZ_VSZQ01000079.1"/>
</dbReference>
<dbReference type="PANTHER" id="PTHR35526:SF3">
    <property type="entry name" value="ANTI-SIGMA-F FACTOR RSBW"/>
    <property type="match status" value="1"/>
</dbReference>
<dbReference type="PANTHER" id="PTHR35526">
    <property type="entry name" value="ANTI-SIGMA-F FACTOR RSBW-RELATED"/>
    <property type="match status" value="1"/>
</dbReference>
<evidence type="ECO:0000256" key="1">
    <source>
        <dbReference type="ARBA" id="ARBA00022527"/>
    </source>
</evidence>
<dbReference type="GO" id="GO:0005524">
    <property type="term" value="F:ATP binding"/>
    <property type="evidence" value="ECO:0007669"/>
    <property type="project" value="UniProtKB-KW"/>
</dbReference>
<dbReference type="InterPro" id="IPR003594">
    <property type="entry name" value="HATPase_dom"/>
</dbReference>
<proteinExistence type="predicted"/>
<dbReference type="Proteomes" id="UP000323242">
    <property type="component" value="Unassembled WGS sequence"/>
</dbReference>
<sequence>MSGRTDSKRFRVRRDSIPAARRHVRTVLIGWKLGGLVDDASLIAGELATNVISHAKGTGDYFELGLRRRNGVLILEVADSYQWRMPELRKPADDETSGRGLLIVDALAEQWGVRPRNPGKTVWAHLSVGAGHR</sequence>